<proteinExistence type="predicted"/>
<organism evidence="6">
    <name type="scientific">Leptocylindrus danicus</name>
    <dbReference type="NCBI Taxonomy" id="163516"/>
    <lineage>
        <taxon>Eukaryota</taxon>
        <taxon>Sar</taxon>
        <taxon>Stramenopiles</taxon>
        <taxon>Ochrophyta</taxon>
        <taxon>Bacillariophyta</taxon>
        <taxon>Coscinodiscophyceae</taxon>
        <taxon>Chaetocerotophycidae</taxon>
        <taxon>Leptocylindrales</taxon>
        <taxon>Leptocylindraceae</taxon>
        <taxon>Leptocylindrus</taxon>
    </lineage>
</organism>
<dbReference type="PANTHER" id="PTHR11707:SF28">
    <property type="entry name" value="60 KDA LYSOPHOSPHOLIPASE"/>
    <property type="match status" value="1"/>
</dbReference>
<accession>A0A7S2LFL3</accession>
<evidence type="ECO:0000259" key="5">
    <source>
        <dbReference type="Pfam" id="PF17763"/>
    </source>
</evidence>
<sequence>MAYAASALSFMLENLGKPVVFTGSQIPLCEPYNDARRNFIMALIFASRDTIPEVCIFFHDRLLRGSRATKINTHRLMAFDSPNCEPLAKIGISIDENEHLFLPPARGTLRVHTRMDTRTLTLRVVPGFDDGMIQAIINAAKETHVRALVLQLYGTGNVPSVKKEFTQMLSDASSKGTLIVASTQCLTGHVMLGHYATGRALVDAGVISAGDMTLEAISCKLAYLFGRRDLTREEVGGLMGVSLRGEITPADALPPPPLSSAYQRASRKGRKYY</sequence>
<dbReference type="EC" id="3.5.1.1" evidence="1"/>
<name>A0A7S2LFL3_9STRA</name>
<dbReference type="SUPFAM" id="SSF53774">
    <property type="entry name" value="Glutaminase/Asparaginase"/>
    <property type="match status" value="1"/>
</dbReference>
<evidence type="ECO:0000313" key="6">
    <source>
        <dbReference type="EMBL" id="CAD9605037.1"/>
    </source>
</evidence>
<dbReference type="PROSITE" id="PS51732">
    <property type="entry name" value="ASN_GLN_ASE_3"/>
    <property type="match status" value="1"/>
</dbReference>
<evidence type="ECO:0000259" key="4">
    <source>
        <dbReference type="Pfam" id="PF00710"/>
    </source>
</evidence>
<dbReference type="EMBL" id="HBGY01029031">
    <property type="protein sequence ID" value="CAD9605037.1"/>
    <property type="molecule type" value="Transcribed_RNA"/>
</dbReference>
<dbReference type="Gene3D" id="3.40.50.40">
    <property type="match status" value="1"/>
</dbReference>
<keyword evidence="2" id="KW-0378">Hydrolase</keyword>
<dbReference type="InterPro" id="IPR041725">
    <property type="entry name" value="L-asparaginase_I"/>
</dbReference>
<dbReference type="InterPro" id="IPR037152">
    <property type="entry name" value="L-asparaginase_N_sf"/>
</dbReference>
<feature type="domain" description="Asparaginase/glutaminase C-terminal" evidence="5">
    <location>
        <begin position="124"/>
        <end position="235"/>
    </location>
</feature>
<dbReference type="Pfam" id="PF00710">
    <property type="entry name" value="Asparaginase"/>
    <property type="match status" value="1"/>
</dbReference>
<gene>
    <name evidence="6" type="ORF">LDAN0321_LOCUS18003</name>
</gene>
<dbReference type="AlphaFoldDB" id="A0A7S2LFL3"/>
<dbReference type="FunFam" id="3.40.50.40:FF:000001">
    <property type="entry name" value="L-asparaginase 1"/>
    <property type="match status" value="1"/>
</dbReference>
<evidence type="ECO:0000256" key="3">
    <source>
        <dbReference type="SAM" id="MobiDB-lite"/>
    </source>
</evidence>
<dbReference type="InterPro" id="IPR027474">
    <property type="entry name" value="L-asparaginase_N"/>
</dbReference>
<evidence type="ECO:0000256" key="2">
    <source>
        <dbReference type="ARBA" id="ARBA00022801"/>
    </source>
</evidence>
<evidence type="ECO:0000256" key="1">
    <source>
        <dbReference type="ARBA" id="ARBA00012920"/>
    </source>
</evidence>
<dbReference type="CDD" id="cd08963">
    <property type="entry name" value="L-asparaginase_I"/>
    <property type="match status" value="1"/>
</dbReference>
<dbReference type="Gene3D" id="3.40.50.1170">
    <property type="entry name" value="L-asparaginase, N-terminal domain"/>
    <property type="match status" value="1"/>
</dbReference>
<dbReference type="Pfam" id="PF17763">
    <property type="entry name" value="Asparaginase_C"/>
    <property type="match status" value="1"/>
</dbReference>
<dbReference type="GO" id="GO:0009066">
    <property type="term" value="P:aspartate family amino acid metabolic process"/>
    <property type="evidence" value="ECO:0007669"/>
    <property type="project" value="UniProtKB-ARBA"/>
</dbReference>
<feature type="domain" description="L-asparaginase N-terminal" evidence="4">
    <location>
        <begin position="1"/>
        <end position="95"/>
    </location>
</feature>
<protein>
    <recommendedName>
        <fullName evidence="1">asparaginase</fullName>
        <ecNumber evidence="1">3.5.1.1</ecNumber>
    </recommendedName>
</protein>
<reference evidence="6" key="1">
    <citation type="submission" date="2021-01" db="EMBL/GenBank/DDBJ databases">
        <authorList>
            <person name="Corre E."/>
            <person name="Pelletier E."/>
            <person name="Niang G."/>
            <person name="Scheremetjew M."/>
            <person name="Finn R."/>
            <person name="Kale V."/>
            <person name="Holt S."/>
            <person name="Cochrane G."/>
            <person name="Meng A."/>
            <person name="Brown T."/>
            <person name="Cohen L."/>
        </authorList>
    </citation>
    <scope>NUCLEOTIDE SEQUENCE</scope>
    <source>
        <strain evidence="6">B650</strain>
    </source>
</reference>
<dbReference type="SMART" id="SM00870">
    <property type="entry name" value="Asparaginase"/>
    <property type="match status" value="1"/>
</dbReference>
<dbReference type="InterPro" id="IPR040919">
    <property type="entry name" value="Asparaginase_C"/>
</dbReference>
<feature type="region of interest" description="Disordered" evidence="3">
    <location>
        <begin position="252"/>
        <end position="273"/>
    </location>
</feature>
<dbReference type="PIRSF" id="PIRSF001220">
    <property type="entry name" value="L-ASNase_gatD"/>
    <property type="match status" value="1"/>
</dbReference>
<dbReference type="InterPro" id="IPR027473">
    <property type="entry name" value="L-asparaginase_C"/>
</dbReference>
<dbReference type="PANTHER" id="PTHR11707">
    <property type="entry name" value="L-ASPARAGINASE"/>
    <property type="match status" value="1"/>
</dbReference>
<dbReference type="InterPro" id="IPR006034">
    <property type="entry name" value="Asparaginase/glutaminase-like"/>
</dbReference>
<dbReference type="GO" id="GO:0004067">
    <property type="term" value="F:asparaginase activity"/>
    <property type="evidence" value="ECO:0007669"/>
    <property type="project" value="UniProtKB-UniRule"/>
</dbReference>
<dbReference type="InterPro" id="IPR036152">
    <property type="entry name" value="Asp/glu_Ase-like_sf"/>
</dbReference>
<dbReference type="PIRSF" id="PIRSF500176">
    <property type="entry name" value="L_ASNase"/>
    <property type="match status" value="1"/>
</dbReference>